<keyword evidence="5" id="KW-1133">Transmembrane helix</keyword>
<feature type="signal peptide" evidence="6">
    <location>
        <begin position="1"/>
        <end position="33"/>
    </location>
</feature>
<keyword evidence="3 6" id="KW-0732">Signal</keyword>
<evidence type="ECO:0000256" key="5">
    <source>
        <dbReference type="SAM" id="Phobius"/>
    </source>
</evidence>
<evidence type="ECO:0000256" key="1">
    <source>
        <dbReference type="ARBA" id="ARBA00007257"/>
    </source>
</evidence>
<feature type="compositionally biased region" description="Basic and acidic residues" evidence="4">
    <location>
        <begin position="409"/>
        <end position="439"/>
    </location>
</feature>
<dbReference type="InterPro" id="IPR008964">
    <property type="entry name" value="Invasin/intimin_cell_adhesion"/>
</dbReference>
<name>A0A9X7SCG9_STRDY</name>
<keyword evidence="2" id="KW-0964">Secreted</keyword>
<gene>
    <name evidence="7" type="ORF">EA457_04565</name>
</gene>
<feature type="chain" id="PRO_5040940335" evidence="6">
    <location>
        <begin position="34"/>
        <end position="485"/>
    </location>
</feature>
<evidence type="ECO:0000313" key="8">
    <source>
        <dbReference type="Proteomes" id="UP000347383"/>
    </source>
</evidence>
<dbReference type="Gene3D" id="2.60.40.10">
    <property type="entry name" value="Immunoglobulins"/>
    <property type="match status" value="2"/>
</dbReference>
<evidence type="ECO:0000256" key="2">
    <source>
        <dbReference type="ARBA" id="ARBA00022525"/>
    </source>
</evidence>
<evidence type="ECO:0000256" key="4">
    <source>
        <dbReference type="SAM" id="MobiDB-lite"/>
    </source>
</evidence>
<dbReference type="RefSeq" id="WP_155778454.1">
    <property type="nucleotide sequence ID" value="NZ_CP033165.1"/>
</dbReference>
<reference evidence="7 8" key="1">
    <citation type="submission" date="2018-10" db="EMBL/GenBank/DDBJ databases">
        <title>Comparative Genomics Analysis of the Streptococcus dysgalactiae subspecies dysgalactiae.</title>
        <authorList>
            <person name="Koh T.H."/>
            <person name="Abdul Rahman N."/>
            <person name="Sessions O.M."/>
        </authorList>
    </citation>
    <scope>NUCLEOTIDE SEQUENCE [LARGE SCALE GENOMIC DNA]</scope>
    <source>
        <strain evidence="7 8">DB60705-15</strain>
    </source>
</reference>
<sequence>MIKTHKRVISLMTVTALSSLALANAAMTSPVQAETPVHSTALEAPAGTFQFLATVVDSKGQTLSGKSVVLTDTTDASNKVVQTVVTDAKGQALFSQLPINRSLSVSVDGVVKGYTVRTGQANSQLAASFTAQGVGQGTPDYTKTPLDVYVRNQDAEAIADKAVTLKDSSGNLVETVTTGKDGLARFTKGLMDGTFYAVFVDGKKMSETVPGMPVNVALDTSKEQATEQPKATGFNFLVTILDKEGKVLEGKEVALSDITDGKPLPLKAAKTNAKGQILFEQLPLSRNISVTVDGKSQGYTVRTDQNGQLKEAAFYAEGKGSVAPEYTKKPLTITVRDSGGNGLAGQTVTLVNDLGQTVAEMTTDAKGKATFVNQLMDGMFYNYLVNGIKMNTVTPGNDISAYLKTSQIKKADEKPMPEQSDKTDASKQKDKAKGMDTKKAAAPVKQEGKTLPKAGDKGVTLVSLIGLVILGIAGMLTLTKAKMKP</sequence>
<dbReference type="SUPFAM" id="SSF49373">
    <property type="entry name" value="Invasin/intimin cell-adhesion fragments"/>
    <property type="match status" value="1"/>
</dbReference>
<accession>A0A9X7SCG9</accession>
<comment type="similarity">
    <text evidence="1">Belongs to the serine-aspartate repeat-containing protein (SDr) family.</text>
</comment>
<dbReference type="Proteomes" id="UP000347383">
    <property type="component" value="Chromosome"/>
</dbReference>
<dbReference type="PANTHER" id="PTHR36108:SF13">
    <property type="entry name" value="COLOSSIN-B-RELATED"/>
    <property type="match status" value="1"/>
</dbReference>
<dbReference type="PANTHER" id="PTHR36108">
    <property type="entry name" value="COLOSSIN-B-RELATED"/>
    <property type="match status" value="1"/>
</dbReference>
<dbReference type="NCBIfam" id="TIGR01167">
    <property type="entry name" value="LPXTG_anchor"/>
    <property type="match status" value="1"/>
</dbReference>
<dbReference type="InterPro" id="IPR013783">
    <property type="entry name" value="Ig-like_fold"/>
</dbReference>
<dbReference type="EMBL" id="CP033165">
    <property type="protein sequence ID" value="QGH01873.1"/>
    <property type="molecule type" value="Genomic_DNA"/>
</dbReference>
<organism evidence="7 8">
    <name type="scientific">Streptococcus dysgalactiae subsp. dysgalactiae</name>
    <dbReference type="NCBI Taxonomy" id="99822"/>
    <lineage>
        <taxon>Bacteria</taxon>
        <taxon>Bacillati</taxon>
        <taxon>Bacillota</taxon>
        <taxon>Bacilli</taxon>
        <taxon>Lactobacillales</taxon>
        <taxon>Streptococcaceae</taxon>
        <taxon>Streptococcus</taxon>
    </lineage>
</organism>
<protein>
    <submittedName>
        <fullName evidence="7">LPXTG cell wall anchor domain-containing protein</fullName>
    </submittedName>
</protein>
<feature type="region of interest" description="Disordered" evidence="4">
    <location>
        <begin position="408"/>
        <end position="450"/>
    </location>
</feature>
<dbReference type="AlphaFoldDB" id="A0A9X7SCG9"/>
<keyword evidence="5" id="KW-0472">Membrane</keyword>
<proteinExistence type="inferred from homology"/>
<evidence type="ECO:0000313" key="7">
    <source>
        <dbReference type="EMBL" id="QGH01873.1"/>
    </source>
</evidence>
<evidence type="ECO:0000256" key="6">
    <source>
        <dbReference type="SAM" id="SignalP"/>
    </source>
</evidence>
<feature type="transmembrane region" description="Helical" evidence="5">
    <location>
        <begin position="458"/>
        <end position="478"/>
    </location>
</feature>
<evidence type="ECO:0000256" key="3">
    <source>
        <dbReference type="ARBA" id="ARBA00022729"/>
    </source>
</evidence>
<keyword evidence="5" id="KW-0812">Transmembrane</keyword>